<dbReference type="InterPro" id="IPR050541">
    <property type="entry name" value="LRR_TM_domain-containing"/>
</dbReference>
<dbReference type="InterPro" id="IPR001611">
    <property type="entry name" value="Leu-rich_rpt"/>
</dbReference>
<protein>
    <recommendedName>
        <fullName evidence="6">Putative zinc-finger domain-containing protein</fullName>
    </recommendedName>
</protein>
<evidence type="ECO:0000256" key="1">
    <source>
        <dbReference type="ARBA" id="ARBA00022614"/>
    </source>
</evidence>
<feature type="region of interest" description="Disordered" evidence="5">
    <location>
        <begin position="347"/>
        <end position="368"/>
    </location>
</feature>
<feature type="compositionally biased region" description="Low complexity" evidence="5">
    <location>
        <begin position="1481"/>
        <end position="1490"/>
    </location>
</feature>
<evidence type="ECO:0000313" key="8">
    <source>
        <dbReference type="Proteomes" id="UP001209570"/>
    </source>
</evidence>
<dbReference type="GO" id="GO:0005886">
    <property type="term" value="C:plasma membrane"/>
    <property type="evidence" value="ECO:0007669"/>
    <property type="project" value="TreeGrafter"/>
</dbReference>
<feature type="compositionally biased region" description="Acidic residues" evidence="5">
    <location>
        <begin position="1526"/>
        <end position="1535"/>
    </location>
</feature>
<dbReference type="Pfam" id="PF13855">
    <property type="entry name" value="LRR_8"/>
    <property type="match status" value="1"/>
</dbReference>
<feature type="compositionally biased region" description="Basic and acidic residues" evidence="5">
    <location>
        <begin position="485"/>
        <end position="505"/>
    </location>
</feature>
<name>A0AAD5M4G9_PYTIN</name>
<proteinExistence type="predicted"/>
<keyword evidence="4" id="KW-0175">Coiled coil</keyword>
<dbReference type="InterPro" id="IPR019607">
    <property type="entry name" value="Putative_zinc-finger_domain"/>
</dbReference>
<dbReference type="Proteomes" id="UP001209570">
    <property type="component" value="Unassembled WGS sequence"/>
</dbReference>
<dbReference type="EMBL" id="JAKCXM010000097">
    <property type="protein sequence ID" value="KAJ0402644.1"/>
    <property type="molecule type" value="Genomic_DNA"/>
</dbReference>
<feature type="compositionally biased region" description="Low complexity" evidence="5">
    <location>
        <begin position="347"/>
        <end position="360"/>
    </location>
</feature>
<keyword evidence="3" id="KW-0677">Repeat</keyword>
<keyword evidence="8" id="KW-1185">Reference proteome</keyword>
<feature type="compositionally biased region" description="Basic and acidic residues" evidence="5">
    <location>
        <begin position="1491"/>
        <end position="1500"/>
    </location>
</feature>
<dbReference type="SUPFAM" id="SSF52058">
    <property type="entry name" value="L domain-like"/>
    <property type="match status" value="1"/>
</dbReference>
<organism evidence="7 8">
    <name type="scientific">Pythium insidiosum</name>
    <name type="common">Pythiosis disease agent</name>
    <dbReference type="NCBI Taxonomy" id="114742"/>
    <lineage>
        <taxon>Eukaryota</taxon>
        <taxon>Sar</taxon>
        <taxon>Stramenopiles</taxon>
        <taxon>Oomycota</taxon>
        <taxon>Peronosporomycetes</taxon>
        <taxon>Pythiales</taxon>
        <taxon>Pythiaceae</taxon>
        <taxon>Pythium</taxon>
    </lineage>
</organism>
<keyword evidence="1" id="KW-0433">Leucine-rich repeat</keyword>
<keyword evidence="2" id="KW-0732">Signal</keyword>
<feature type="region of interest" description="Disordered" evidence="5">
    <location>
        <begin position="1474"/>
        <end position="1576"/>
    </location>
</feature>
<reference evidence="7" key="1">
    <citation type="submission" date="2021-12" db="EMBL/GenBank/DDBJ databases">
        <title>Prjna785345.</title>
        <authorList>
            <person name="Rujirawat T."/>
            <person name="Krajaejun T."/>
        </authorList>
    </citation>
    <scope>NUCLEOTIDE SEQUENCE</scope>
    <source>
        <strain evidence="7">Pi057C3</strain>
    </source>
</reference>
<feature type="region of interest" description="Disordered" evidence="5">
    <location>
        <begin position="95"/>
        <end position="119"/>
    </location>
</feature>
<dbReference type="InterPro" id="IPR032675">
    <property type="entry name" value="LRR_dom_sf"/>
</dbReference>
<sequence length="1642" mass="179592">MAALARELRELEAERAQWAARREASAARLIELSALLGPAATASEQRSAPADAVSTQTKQQLLVELKARTKSIAQRQKQVAETLAQQLRRLRLKRRATAAVSPAKKPKHAPPTTRPGNKQLVLPRSELDVQYPILSLVAGGELELGDASSSLAPAILRVATRHLLRTGSLPSADDVEAEFQQYTGQSLPGRVADLVASLAPSAARAVSRFMAVKPDARSESSALQRWRPAGPWPRSLGDPLTPRLEVSAGQEERIAAWLHTEHRTLQDALSALQRLEAKAPKAELVRRTVDVTCFLDALAGGACAEWTLESLVFALTAAPSAASFRVEYAAIPISALLEACERRLETRSAGSESRSRSSAAHAMTPLTAERRPAALRPFDLSSDSVLRQLRPQESEPPKTRVDPMKTWCMFELSGVCNDESCPFQHQRDLTEAAATTTPSALTPTQVADLLEPSARSTLAQLTQLCEDLRSRWPTLDELLAMPRDTAQESRTPRALSPRREAREGETVCEDSVPLEPEAFLSLESPDSSPEDLDNADDVRYYGRHSVASSANATELPVVATLSLSELEQRVEHNASDVDAWLMLALRHLRVSEPVDEPSAFVDHLLSLSNLLDGVDGCVAKAQIEQSLHTLARALEVESNAYCDVIWWLHLRLAALLRRATGASSEPQGDGHDAKTLETEQVEQALEFVPTSVALWRHYLSLLDVGSSSLEDATGSMLRLLQHLTTLVGQLGDATTQRAMRELLCDMVLRVCTLYCSAGAELKAENLLAQLVAAETDAAWHVDVINCLSARERVVLVLAFVHVSLTGRLPAVLSSRGLLMHDAVELQELEGLCTHSIQYAAPLSRLERVLDRCESAMEMLDSSEESGVQLKETLGVVSVALARRIKWLDNGSERLTKLLEREMTRSQPLARVLAALASETDSVWRVAMRSQGPSLARTVHLFLLQHSDRFSPPRAQDDAREEDLPCFSELLGALARCLEVDLDELAQFSSPIDALSLLVTRAAARVLASQSPDATYALVSALQLVNHVTEAYDRSLRALDELLPKTRSLPSPCRELLHSLRVVWQLEALSSSSSAETDVMAAVLSTIRKSLIAFDPTAQHRERLATAFRQVRDSEKDEQEDASPPSLSDMLMLVLPPRSVPQQRVPRFLVELVQLALHAFPSHERERFLATLLQQGPAASPSAWPVDMALLQMATAPESLNSFGRRHALQALRQHAMHSSRLVDHRVLRWLVASDLLQRNFTSLALLLSCRLQENALDAELWRLLALLETLRSPVNEPSNAGEDEKYGKTQMLSWATTQTRVATGVELSVWSCADAVSPPLSSLAALSTWRGLGLHRLPLSLNFHWKALRTLDLSANLLVTIPNGVFNGLTALEELDLSQNALLSLPSTLATLPALRVLRLAHNHLSVLPEHCLDGWAPSLETLDVRHNALASVSPRVLRLTRLRELRLEGNTVTWSAFEPIALKLSACTVDLARPTPPPATKSATTTAKPPELHSGRLDEEMVVASDNCSSPQDLSAATREQDVASGDDDDDDVEFVGSSQSAVETTPEEIQTERDAPAPPAPTMTRTTLPSQSDAQRLDVLKAHLPRLRGLGSCVCCGAANERDLNQRLNTMVLCPRCLLAAVRVLESQSPEDEETKGADA</sequence>
<gene>
    <name evidence="7" type="ORF">P43SY_007509</name>
</gene>
<dbReference type="PANTHER" id="PTHR24369:SF210">
    <property type="entry name" value="CHAOPTIN-RELATED"/>
    <property type="match status" value="1"/>
</dbReference>
<dbReference type="PANTHER" id="PTHR24369">
    <property type="entry name" value="ANTIGEN BSP, PUTATIVE-RELATED"/>
    <property type="match status" value="1"/>
</dbReference>
<feature type="domain" description="Putative zinc-finger" evidence="6">
    <location>
        <begin position="408"/>
        <end position="425"/>
    </location>
</feature>
<evidence type="ECO:0000256" key="5">
    <source>
        <dbReference type="SAM" id="MobiDB-lite"/>
    </source>
</evidence>
<evidence type="ECO:0000256" key="4">
    <source>
        <dbReference type="SAM" id="Coils"/>
    </source>
</evidence>
<evidence type="ECO:0000259" key="6">
    <source>
        <dbReference type="Pfam" id="PF10650"/>
    </source>
</evidence>
<feature type="compositionally biased region" description="Polar residues" evidence="5">
    <location>
        <begin position="1507"/>
        <end position="1516"/>
    </location>
</feature>
<comment type="caution">
    <text evidence="7">The sequence shown here is derived from an EMBL/GenBank/DDBJ whole genome shotgun (WGS) entry which is preliminary data.</text>
</comment>
<dbReference type="Pfam" id="PF10650">
    <property type="entry name" value="zf-C3H1"/>
    <property type="match status" value="1"/>
</dbReference>
<evidence type="ECO:0000256" key="3">
    <source>
        <dbReference type="ARBA" id="ARBA00022737"/>
    </source>
</evidence>
<dbReference type="Gene3D" id="3.80.10.10">
    <property type="entry name" value="Ribonuclease Inhibitor"/>
    <property type="match status" value="1"/>
</dbReference>
<dbReference type="PROSITE" id="PS51450">
    <property type="entry name" value="LRR"/>
    <property type="match status" value="1"/>
</dbReference>
<feature type="coiled-coil region" evidence="4">
    <location>
        <begin position="1"/>
        <end position="28"/>
    </location>
</feature>
<dbReference type="InterPro" id="IPR003591">
    <property type="entry name" value="Leu-rich_rpt_typical-subtyp"/>
</dbReference>
<accession>A0AAD5M4G9</accession>
<evidence type="ECO:0000256" key="2">
    <source>
        <dbReference type="ARBA" id="ARBA00022729"/>
    </source>
</evidence>
<feature type="region of interest" description="Disordered" evidence="5">
    <location>
        <begin position="483"/>
        <end position="510"/>
    </location>
</feature>
<dbReference type="SMART" id="SM00369">
    <property type="entry name" value="LRR_TYP"/>
    <property type="match status" value="4"/>
</dbReference>
<evidence type="ECO:0000313" key="7">
    <source>
        <dbReference type="EMBL" id="KAJ0402644.1"/>
    </source>
</evidence>